<evidence type="ECO:0000256" key="2">
    <source>
        <dbReference type="ARBA" id="ARBA00004613"/>
    </source>
</evidence>
<evidence type="ECO:0000313" key="10">
    <source>
        <dbReference type="EMBL" id="MBX7291114.1"/>
    </source>
</evidence>
<dbReference type="GO" id="GO:0005576">
    <property type="term" value="C:extracellular region"/>
    <property type="evidence" value="ECO:0007669"/>
    <property type="project" value="UniProtKB-SubCell"/>
</dbReference>
<feature type="domain" description="Flagellar basal-body/hook protein C-terminal" evidence="8">
    <location>
        <begin position="569"/>
        <end position="606"/>
    </location>
</feature>
<feature type="domain" description="Flagellar hook-associated protein FlgK helical" evidence="9">
    <location>
        <begin position="104"/>
        <end position="238"/>
    </location>
</feature>
<dbReference type="SUPFAM" id="SSF64518">
    <property type="entry name" value="Phase 1 flagellin"/>
    <property type="match status" value="1"/>
</dbReference>
<dbReference type="GO" id="GO:0009288">
    <property type="term" value="C:bacterial-type flagellum"/>
    <property type="evidence" value="ECO:0007669"/>
    <property type="project" value="UniProtKB-SubCell"/>
</dbReference>
<evidence type="ECO:0000259" key="7">
    <source>
        <dbReference type="Pfam" id="PF00460"/>
    </source>
</evidence>
<keyword evidence="10" id="KW-0966">Cell projection</keyword>
<dbReference type="Pfam" id="PF22638">
    <property type="entry name" value="FlgK_D1"/>
    <property type="match status" value="1"/>
</dbReference>
<dbReference type="InterPro" id="IPR053927">
    <property type="entry name" value="FlgK_helical"/>
</dbReference>
<dbReference type="GeneID" id="66301205"/>
<dbReference type="KEGG" id="cchv:BTM20_04950"/>
<evidence type="ECO:0000256" key="4">
    <source>
        <dbReference type="ARBA" id="ARBA00016244"/>
    </source>
</evidence>
<evidence type="ECO:0000259" key="8">
    <source>
        <dbReference type="Pfam" id="PF06429"/>
    </source>
</evidence>
<dbReference type="Pfam" id="PF00460">
    <property type="entry name" value="Flg_bb_rod"/>
    <property type="match status" value="1"/>
</dbReference>
<keyword evidence="10" id="KW-0282">Flagellum</keyword>
<dbReference type="NCBIfam" id="TIGR02492">
    <property type="entry name" value="flgK_ends"/>
    <property type="match status" value="1"/>
</dbReference>
<dbReference type="PANTHER" id="PTHR30033:SF1">
    <property type="entry name" value="FLAGELLAR HOOK-ASSOCIATED PROTEIN 1"/>
    <property type="match status" value="1"/>
</dbReference>
<reference evidence="10 11" key="1">
    <citation type="submission" date="2021-08" db="EMBL/GenBank/DDBJ databases">
        <title>Genome sequence analysis of Clostridium chauvoei strains of European origin and evaluation of typing options for outbreak investigations.</title>
        <authorList>
            <person name="Abdel-Glil M."/>
            <person name="Thomas P."/>
            <person name="Seyboldt C."/>
        </authorList>
    </citation>
    <scope>NUCLEOTIDE SEQUENCE [LARGE SCALE GENOMIC DNA]</scope>
    <source>
        <strain evidence="10 11">S0260-09</strain>
    </source>
</reference>
<dbReference type="AlphaFoldDB" id="A0ABD4RI21"/>
<evidence type="ECO:0000256" key="3">
    <source>
        <dbReference type="ARBA" id="ARBA00009677"/>
    </source>
</evidence>
<dbReference type="InterPro" id="IPR010930">
    <property type="entry name" value="Flg_bb/hook_C_dom"/>
</dbReference>
<dbReference type="RefSeq" id="WP_021875197.1">
    <property type="nucleotide sequence ID" value="NZ_CP018624.1"/>
</dbReference>
<keyword evidence="6" id="KW-0975">Bacterial flagellum</keyword>
<proteinExistence type="inferred from homology"/>
<keyword evidence="5" id="KW-0964">Secreted</keyword>
<evidence type="ECO:0000256" key="1">
    <source>
        <dbReference type="ARBA" id="ARBA00004365"/>
    </source>
</evidence>
<dbReference type="PRINTS" id="PR01005">
    <property type="entry name" value="FLGHOOKAP1"/>
</dbReference>
<comment type="similarity">
    <text evidence="3">Belongs to the flagella basal body rod proteins family.</text>
</comment>
<dbReference type="EMBL" id="JAIFTX010000017">
    <property type="protein sequence ID" value="MBX7291114.1"/>
    <property type="molecule type" value="Genomic_DNA"/>
</dbReference>
<gene>
    <name evidence="10" type="primary">flgK</name>
    <name evidence="10" type="ORF">K4H94_08765</name>
</gene>
<accession>A0ABD4RI21</accession>
<evidence type="ECO:0000313" key="11">
    <source>
        <dbReference type="Proteomes" id="UP000775179"/>
    </source>
</evidence>
<protein>
    <recommendedName>
        <fullName evidence="4">Flagellar hook-associated protein 1</fullName>
    </recommendedName>
</protein>
<organism evidence="10 11">
    <name type="scientific">Clostridium chauvoei</name>
    <dbReference type="NCBI Taxonomy" id="46867"/>
    <lineage>
        <taxon>Bacteria</taxon>
        <taxon>Bacillati</taxon>
        <taxon>Bacillota</taxon>
        <taxon>Clostridia</taxon>
        <taxon>Eubacteriales</taxon>
        <taxon>Clostridiaceae</taxon>
        <taxon>Clostridium</taxon>
    </lineage>
</organism>
<evidence type="ECO:0000256" key="5">
    <source>
        <dbReference type="ARBA" id="ARBA00022525"/>
    </source>
</evidence>
<keyword evidence="10" id="KW-0969">Cilium</keyword>
<feature type="domain" description="Flagellar basal body rod protein N-terminal" evidence="7">
    <location>
        <begin position="9"/>
        <end position="37"/>
    </location>
</feature>
<sequence>MSGLFSTFNIAKCGMNVQQKSIDVTSHNVSNANTVGYSRQRAKIETTRPFGGTGINASVQAGQLGTGAQVQAIERVRDNFLDFQVRNETAILGKYESRNKFLYEIESVFNEPSDTGLSTLMGKFFDSFQELSKQPNSSNARTVVAQQTAALCDTLNSTYTKMEDLQSNAQQMIKSGVVELNSILGQIDRINQEIIGVSVTGNTPNDLMDKRDLLLDKLSYKFNVQVDRKAFNGIDVRPEDVGGMKVSNLVSAAPNTQVARMSFVSSIEKDAKDFSEDTYIITYYKNGNMDSEENKQTMKVTGLSKEQVVEIENSRMIWASESGQATKADGYPISDGATIHGSELMIFKPKSGDLSGLISIQKDIKDYMGQLNKLSKTIAFSVNAVHSGMDNPLNNGAEIERDYLPFFVNKDVAKYTNNNLLSNLDSTLHGEEEITAKNISINKEILSDVMKMKTRTNDDRFAYPSHNTIDGESDGSRALAIAQLRDSLIKIQDINETIKSRQDMFDMKKGGTPLSSGGLKIANSPSGMKMDGYFKDTIDRLGVQAQEAKRMVSNQEDLLFSLEQTRKSESGVSLDDEMANLVQFQHAYNANAKIIATVDELLDVVVNGLKR</sequence>
<comment type="subcellular location">
    <subcellularLocation>
        <location evidence="1">Bacterial flagellum</location>
    </subcellularLocation>
    <subcellularLocation>
        <location evidence="2">Secreted</location>
    </subcellularLocation>
</comment>
<evidence type="ECO:0000259" key="9">
    <source>
        <dbReference type="Pfam" id="PF22638"/>
    </source>
</evidence>
<dbReference type="Proteomes" id="UP000775179">
    <property type="component" value="Unassembled WGS sequence"/>
</dbReference>
<dbReference type="Pfam" id="PF06429">
    <property type="entry name" value="Flg_bbr_C"/>
    <property type="match status" value="1"/>
</dbReference>
<dbReference type="PANTHER" id="PTHR30033">
    <property type="entry name" value="FLAGELLAR HOOK-ASSOCIATED PROTEIN 1"/>
    <property type="match status" value="1"/>
</dbReference>
<dbReference type="InterPro" id="IPR001444">
    <property type="entry name" value="Flag_bb_rod_N"/>
</dbReference>
<dbReference type="InterPro" id="IPR002371">
    <property type="entry name" value="FlgK"/>
</dbReference>
<comment type="caution">
    <text evidence="10">The sequence shown here is derived from an EMBL/GenBank/DDBJ whole genome shotgun (WGS) entry which is preliminary data.</text>
</comment>
<name>A0ABD4RI21_9CLOT</name>
<evidence type="ECO:0000256" key="6">
    <source>
        <dbReference type="ARBA" id="ARBA00023143"/>
    </source>
</evidence>